<dbReference type="RefSeq" id="WP_045368072.1">
    <property type="nucleotide sequence ID" value="NZ_AP014648.1"/>
</dbReference>
<dbReference type="Proteomes" id="UP000031643">
    <property type="component" value="Chromosome"/>
</dbReference>
<dbReference type="PANTHER" id="PTHR33986:SF15">
    <property type="entry name" value="MITOCHONDRIAL FISSION PROTEIN ELM1"/>
    <property type="match status" value="1"/>
</dbReference>
<dbReference type="AlphaFoldDB" id="A0A0A8K670"/>
<organism evidence="1 2">
    <name type="scientific">Methyloceanibacter caenitepidi</name>
    <dbReference type="NCBI Taxonomy" id="1384459"/>
    <lineage>
        <taxon>Bacteria</taxon>
        <taxon>Pseudomonadati</taxon>
        <taxon>Pseudomonadota</taxon>
        <taxon>Alphaproteobacteria</taxon>
        <taxon>Hyphomicrobiales</taxon>
        <taxon>Hyphomicrobiaceae</taxon>
        <taxon>Methyloceanibacter</taxon>
    </lineage>
</organism>
<proteinExistence type="predicted"/>
<dbReference type="PANTHER" id="PTHR33986">
    <property type="entry name" value="OS02G0535700 PROTEIN"/>
    <property type="match status" value="1"/>
</dbReference>
<reference evidence="1 2" key="1">
    <citation type="submission" date="2014-09" db="EMBL/GenBank/DDBJ databases">
        <title>Genome sequencing of Methyloceanibacter caenitepidi Gela4.</title>
        <authorList>
            <person name="Takeuchi M."/>
            <person name="Susumu S."/>
            <person name="Kamagata Y."/>
            <person name="Oshima K."/>
            <person name="Hattori M."/>
            <person name="Iwasaki W."/>
        </authorList>
    </citation>
    <scope>NUCLEOTIDE SEQUENCE [LARGE SCALE GENOMIC DNA]</scope>
    <source>
        <strain evidence="1 2">Gela4</strain>
    </source>
</reference>
<dbReference type="KEGG" id="mcg:GL4_2608"/>
<name>A0A0A8K670_9HYPH</name>
<sequence>MPETWIVTDGAVGMEAQGIAVAEAVGLPYVLKRVKPTGPMQLIPTRFQHLVPAKGRISASQSNTPLAPPWPRLVISIGRRSVPLALAIKEIGGAYGVHIQNPKVPAHFFDLIAAPLHDDFEGPNVITTFGAVHRVTADKLAEAGARYAPRIADLPHPRITVLLGGESRAFSFPPEAGSRFGQALAAAARETGGSLLITPSRRTRPDTLRAVAEAVKDVPHVVWDGSGENPYLAFLSLADAIVVTEDSVNMVTEATGTGKPVYIQPLSGRSTRLARFHALMRERGATRPFEGHVDPFDYAPVNDTEAVAAPIRAALGLDSTGQKKL</sequence>
<dbReference type="OrthoDB" id="272235at2"/>
<evidence type="ECO:0000313" key="2">
    <source>
        <dbReference type="Proteomes" id="UP000031643"/>
    </source>
</evidence>
<dbReference type="EMBL" id="AP014648">
    <property type="protein sequence ID" value="BAQ18042.1"/>
    <property type="molecule type" value="Genomic_DNA"/>
</dbReference>
<accession>A0A0A8K670</accession>
<evidence type="ECO:0000313" key="1">
    <source>
        <dbReference type="EMBL" id="BAQ18042.1"/>
    </source>
</evidence>
<dbReference type="STRING" id="1384459.GL4_2608"/>
<gene>
    <name evidence="1" type="ORF">GL4_2608</name>
</gene>
<keyword evidence="2" id="KW-1185">Reference proteome</keyword>
<protein>
    <submittedName>
        <fullName evidence="1">DUF1022 domain-containing protein</fullName>
    </submittedName>
</protein>
<dbReference type="HOGENOM" id="CLU_048241_0_0_5"/>
<dbReference type="InterPro" id="IPR009367">
    <property type="entry name" value="Elm1-like"/>
</dbReference>
<dbReference type="Pfam" id="PF06258">
    <property type="entry name" value="Mito_fiss_Elm1"/>
    <property type="match status" value="1"/>
</dbReference>